<evidence type="ECO:0000313" key="14">
    <source>
        <dbReference type="EMBL" id="EKC23595.1"/>
    </source>
</evidence>
<keyword evidence="10" id="KW-0325">Glycoprotein</keyword>
<accession>K1Q454</accession>
<dbReference type="Pfam" id="PF00028">
    <property type="entry name" value="Cadherin"/>
    <property type="match status" value="5"/>
</dbReference>
<evidence type="ECO:0000256" key="2">
    <source>
        <dbReference type="ARBA" id="ARBA00022475"/>
    </source>
</evidence>
<keyword evidence="3 12" id="KW-0812">Transmembrane</keyword>
<dbReference type="FunFam" id="2.60.40.60:FF:000020">
    <property type="entry name" value="Dachsous cadherin-related 1b"/>
    <property type="match status" value="2"/>
</dbReference>
<organism evidence="14">
    <name type="scientific">Magallana gigas</name>
    <name type="common">Pacific oyster</name>
    <name type="synonym">Crassostrea gigas</name>
    <dbReference type="NCBI Taxonomy" id="29159"/>
    <lineage>
        <taxon>Eukaryota</taxon>
        <taxon>Metazoa</taxon>
        <taxon>Spiralia</taxon>
        <taxon>Lophotrochozoa</taxon>
        <taxon>Mollusca</taxon>
        <taxon>Bivalvia</taxon>
        <taxon>Autobranchia</taxon>
        <taxon>Pteriomorphia</taxon>
        <taxon>Ostreida</taxon>
        <taxon>Ostreoidea</taxon>
        <taxon>Ostreidae</taxon>
        <taxon>Magallana</taxon>
    </lineage>
</organism>
<gene>
    <name evidence="14" type="ORF">CGI_10009300</name>
</gene>
<dbReference type="PROSITE" id="PS00232">
    <property type="entry name" value="CADHERIN_1"/>
    <property type="match status" value="3"/>
</dbReference>
<evidence type="ECO:0000256" key="9">
    <source>
        <dbReference type="ARBA" id="ARBA00023136"/>
    </source>
</evidence>
<evidence type="ECO:0000259" key="13">
    <source>
        <dbReference type="PROSITE" id="PS50268"/>
    </source>
</evidence>
<dbReference type="AlphaFoldDB" id="K1Q454"/>
<evidence type="ECO:0000256" key="7">
    <source>
        <dbReference type="ARBA" id="ARBA00022889"/>
    </source>
</evidence>
<feature type="compositionally biased region" description="Basic and acidic residues" evidence="11">
    <location>
        <begin position="1015"/>
        <end position="1025"/>
    </location>
</feature>
<evidence type="ECO:0000256" key="6">
    <source>
        <dbReference type="ARBA" id="ARBA00022837"/>
    </source>
</evidence>
<dbReference type="FunFam" id="2.60.40.60:FF:000002">
    <property type="entry name" value="Protocadherin alpha 2"/>
    <property type="match status" value="1"/>
</dbReference>
<dbReference type="InterPro" id="IPR015919">
    <property type="entry name" value="Cadherin-like_sf"/>
</dbReference>
<dbReference type="SUPFAM" id="SSF49313">
    <property type="entry name" value="Cadherin-like"/>
    <property type="match status" value="7"/>
</dbReference>
<dbReference type="InterPro" id="IPR013164">
    <property type="entry name" value="Cadherin_N"/>
</dbReference>
<evidence type="ECO:0000256" key="3">
    <source>
        <dbReference type="ARBA" id="ARBA00022692"/>
    </source>
</evidence>
<keyword evidence="8 12" id="KW-1133">Transmembrane helix</keyword>
<feature type="domain" description="Cadherin" evidence="13">
    <location>
        <begin position="568"/>
        <end position="670"/>
    </location>
</feature>
<protein>
    <submittedName>
        <fullName evidence="14">Protocadherin-9</fullName>
    </submittedName>
</protein>
<dbReference type="FunFam" id="2.60.40.60:FF:000092">
    <property type="entry name" value="Protocadherin 8"/>
    <property type="match status" value="1"/>
</dbReference>
<feature type="domain" description="Cadherin" evidence="13">
    <location>
        <begin position="777"/>
        <end position="871"/>
    </location>
</feature>
<keyword evidence="6" id="KW-0106">Calcium</keyword>
<feature type="transmembrane region" description="Helical" evidence="12">
    <location>
        <begin position="888"/>
        <end position="913"/>
    </location>
</feature>
<feature type="domain" description="Cadherin" evidence="13">
    <location>
        <begin position="129"/>
        <end position="241"/>
    </location>
</feature>
<dbReference type="PANTHER" id="PTHR24028">
    <property type="entry name" value="CADHERIN-87A"/>
    <property type="match status" value="1"/>
</dbReference>
<feature type="domain" description="Cadherin" evidence="13">
    <location>
        <begin position="464"/>
        <end position="567"/>
    </location>
</feature>
<dbReference type="PROSITE" id="PS50268">
    <property type="entry name" value="CADHERIN_2"/>
    <property type="match status" value="7"/>
</dbReference>
<keyword evidence="7" id="KW-0130">Cell adhesion</keyword>
<feature type="domain" description="Cadherin" evidence="13">
    <location>
        <begin position="352"/>
        <end position="459"/>
    </location>
</feature>
<evidence type="ECO:0000256" key="1">
    <source>
        <dbReference type="ARBA" id="ARBA00004251"/>
    </source>
</evidence>
<keyword evidence="5" id="KW-0677">Repeat</keyword>
<feature type="domain" description="Cadherin" evidence="13">
    <location>
        <begin position="671"/>
        <end position="773"/>
    </location>
</feature>
<dbReference type="InterPro" id="IPR050174">
    <property type="entry name" value="Protocadherin/Cadherin-CA"/>
</dbReference>
<name>K1Q454_MAGGI</name>
<feature type="compositionally biased region" description="Pro residues" evidence="11">
    <location>
        <begin position="14"/>
        <end position="31"/>
    </location>
</feature>
<dbReference type="GO" id="GO:0007156">
    <property type="term" value="P:homophilic cell adhesion via plasma membrane adhesion molecules"/>
    <property type="evidence" value="ECO:0007669"/>
    <property type="project" value="InterPro"/>
</dbReference>
<dbReference type="GO" id="GO:0005886">
    <property type="term" value="C:plasma membrane"/>
    <property type="evidence" value="ECO:0007669"/>
    <property type="project" value="UniProtKB-SubCell"/>
</dbReference>
<dbReference type="HOGENOM" id="CLU_006480_5_1_1"/>
<dbReference type="Pfam" id="PF08266">
    <property type="entry name" value="Cadherin_2"/>
    <property type="match status" value="1"/>
</dbReference>
<evidence type="ECO:0000256" key="8">
    <source>
        <dbReference type="ARBA" id="ARBA00022989"/>
    </source>
</evidence>
<dbReference type="InParanoid" id="K1Q454"/>
<dbReference type="EMBL" id="JH817014">
    <property type="protein sequence ID" value="EKC23595.1"/>
    <property type="molecule type" value="Genomic_DNA"/>
</dbReference>
<feature type="region of interest" description="Disordered" evidence="11">
    <location>
        <begin position="1005"/>
        <end position="1041"/>
    </location>
</feature>
<keyword evidence="9 12" id="KW-0472">Membrane</keyword>
<evidence type="ECO:0000256" key="4">
    <source>
        <dbReference type="ARBA" id="ARBA00022729"/>
    </source>
</evidence>
<keyword evidence="4" id="KW-0732">Signal</keyword>
<keyword evidence="2" id="KW-1003">Cell membrane</keyword>
<dbReference type="SMART" id="SM00112">
    <property type="entry name" value="CA"/>
    <property type="match status" value="7"/>
</dbReference>
<evidence type="ECO:0000256" key="12">
    <source>
        <dbReference type="SAM" id="Phobius"/>
    </source>
</evidence>
<sequence>MVDIGVVAAFAQSNPPPAPHPHTPNSTPPQHPQSRMRKPTVTLTPAVYNLNRKKKTTNMADKRVKRSIRHTSADSYLICRIPESAEVRRMSNEIGKKSSVNEGALISERYKMAFMKFLGTIIICLPVILGQILHYNVSEESPLGTMIGNIATDANITSNDLTMEFIFLSQSNPLTSLFHLEEKSGSLSVGMRIDRESLSECKFQTECLLNLDVICRNSGSFYQKLELKIKILDINDNSPTFPEDSARLSVSEGSLVGTSFPIEGAVDRDGGHFSVNLYRVVPETAPFSVQFQKNVDGSSLVRLILKKTLDREQQKSYQFQIVAEDGGNPANVGSLVVFVDVLDINDHQPVFSQTHYNLTVDEDVAVNTTILTLTARDEDEGLNGDVIYSLSPRQDEKILKLFQVVPTSGSLQVKESLIFEPGKQYRIIVEASDRAKQPLMSQTQVTVNVRDTHNNPPRIKVDLLSNTDKAQILESASPNAPIAHVTVDDPDTGYNGKINCSIQSEKFQLQKFNVLEYKVVVAQALDREVQSEYRVTVVCQDEGNPPLNASSTFNVTVLDENDHSPIFTKPSYVVQTQEDNNIGASLIRVSASDKDIGKNAEITYRLQSSKYNFLIDPRSGLISAQFRLDREETPLITLGVLAVDGGSPARTGTTSVIIKITDINDNKPEFQNQSFEFAIQENAPKYSSVGLLVATDKDENEKITFSLLPQYNGGIPFEILPNGTIRTTEVLDRETIANYQFSVVATDSGSPPQQSSVKISIDVLDMNDNAPIFMFPSDNNSTVIISYQTLPHTVIAHLDTRDIDQGLNSTVTYVTRDRNYSHIFQLNSLSGRLILMKQLTTAEIGKYKLSIIAQDKGTPPRTSERTMTIVVTSQPIPEEAAEADDHKYFLIAIAISCVTIVIAVVIILTICLIKRADRLRQKYHEQHKSEPYIEIPAQRFHQNAIDSLNCSGMLDKDTPELQLYPSLHNSQISTKGITANLGQDDKIHHQLSPFTLHHVLGTSTSYRGGSKLARKGGDNSSDRSGEITPSDSGRGGSEDDLNTSILLSHCSSIDFENNKNNTPRKELSFSSFNKPRTSVQGISFNAKNNVLQTKLPPPPRNVFGGFQRQESLYSDAGSFCGHDDSTTTSGSYVLDQEDIFDGLNSSLHRGQCIV</sequence>
<reference evidence="14" key="1">
    <citation type="journal article" date="2012" name="Nature">
        <title>The oyster genome reveals stress adaptation and complexity of shell formation.</title>
        <authorList>
            <person name="Zhang G."/>
            <person name="Fang X."/>
            <person name="Guo X."/>
            <person name="Li L."/>
            <person name="Luo R."/>
            <person name="Xu F."/>
            <person name="Yang P."/>
            <person name="Zhang L."/>
            <person name="Wang X."/>
            <person name="Qi H."/>
            <person name="Xiong Z."/>
            <person name="Que H."/>
            <person name="Xie Y."/>
            <person name="Holland P.W."/>
            <person name="Paps J."/>
            <person name="Zhu Y."/>
            <person name="Wu F."/>
            <person name="Chen Y."/>
            <person name="Wang J."/>
            <person name="Peng C."/>
            <person name="Meng J."/>
            <person name="Yang L."/>
            <person name="Liu J."/>
            <person name="Wen B."/>
            <person name="Zhang N."/>
            <person name="Huang Z."/>
            <person name="Zhu Q."/>
            <person name="Feng Y."/>
            <person name="Mount A."/>
            <person name="Hedgecock D."/>
            <person name="Xu Z."/>
            <person name="Liu Y."/>
            <person name="Domazet-Loso T."/>
            <person name="Du Y."/>
            <person name="Sun X."/>
            <person name="Zhang S."/>
            <person name="Liu B."/>
            <person name="Cheng P."/>
            <person name="Jiang X."/>
            <person name="Li J."/>
            <person name="Fan D."/>
            <person name="Wang W."/>
            <person name="Fu W."/>
            <person name="Wang T."/>
            <person name="Wang B."/>
            <person name="Zhang J."/>
            <person name="Peng Z."/>
            <person name="Li Y."/>
            <person name="Li N."/>
            <person name="Wang J."/>
            <person name="Chen M."/>
            <person name="He Y."/>
            <person name="Tan F."/>
            <person name="Song X."/>
            <person name="Zheng Q."/>
            <person name="Huang R."/>
            <person name="Yang H."/>
            <person name="Du X."/>
            <person name="Chen L."/>
            <person name="Yang M."/>
            <person name="Gaffney P.M."/>
            <person name="Wang S."/>
            <person name="Luo L."/>
            <person name="She Z."/>
            <person name="Ming Y."/>
            <person name="Huang W."/>
            <person name="Zhang S."/>
            <person name="Huang B."/>
            <person name="Zhang Y."/>
            <person name="Qu T."/>
            <person name="Ni P."/>
            <person name="Miao G."/>
            <person name="Wang J."/>
            <person name="Wang Q."/>
            <person name="Steinberg C.E."/>
            <person name="Wang H."/>
            <person name="Li N."/>
            <person name="Qian L."/>
            <person name="Zhang G."/>
            <person name="Li Y."/>
            <person name="Yang H."/>
            <person name="Liu X."/>
            <person name="Wang J."/>
            <person name="Yin Y."/>
            <person name="Wang J."/>
        </authorList>
    </citation>
    <scope>NUCLEOTIDE SEQUENCE [LARGE SCALE GENOMIC DNA]</scope>
    <source>
        <strain evidence="14">05x7-T-G4-1.051#20</strain>
    </source>
</reference>
<dbReference type="GO" id="GO:0005509">
    <property type="term" value="F:calcium ion binding"/>
    <property type="evidence" value="ECO:0007669"/>
    <property type="project" value="UniProtKB-UniRule"/>
</dbReference>
<evidence type="ECO:0000256" key="10">
    <source>
        <dbReference type="ARBA" id="ARBA00023180"/>
    </source>
</evidence>
<evidence type="ECO:0000256" key="5">
    <source>
        <dbReference type="ARBA" id="ARBA00022737"/>
    </source>
</evidence>
<dbReference type="FunFam" id="2.60.40.60:FF:000007">
    <property type="entry name" value="Protocadherin alpha 2"/>
    <property type="match status" value="1"/>
</dbReference>
<dbReference type="InterPro" id="IPR002126">
    <property type="entry name" value="Cadherin-like_dom"/>
</dbReference>
<dbReference type="PANTHER" id="PTHR24028:SF146">
    <property type="entry name" value="CADHERIN 96CB, ISOFORM D-RELATED"/>
    <property type="match status" value="1"/>
</dbReference>
<dbReference type="CDD" id="cd11304">
    <property type="entry name" value="Cadherin_repeat"/>
    <property type="match status" value="7"/>
</dbReference>
<evidence type="ECO:0000256" key="11">
    <source>
        <dbReference type="SAM" id="MobiDB-lite"/>
    </source>
</evidence>
<proteinExistence type="predicted"/>
<comment type="subcellular location">
    <subcellularLocation>
        <location evidence="1">Cell membrane</location>
        <topology evidence="1">Single-pass type I membrane protein</topology>
    </subcellularLocation>
</comment>
<dbReference type="Gene3D" id="2.60.40.60">
    <property type="entry name" value="Cadherins"/>
    <property type="match status" value="7"/>
</dbReference>
<dbReference type="InterPro" id="IPR020894">
    <property type="entry name" value="Cadherin_CS"/>
</dbReference>
<feature type="domain" description="Cadherin" evidence="13">
    <location>
        <begin position="242"/>
        <end position="351"/>
    </location>
</feature>
<feature type="region of interest" description="Disordered" evidence="11">
    <location>
        <begin position="11"/>
        <end position="41"/>
    </location>
</feature>
<dbReference type="PRINTS" id="PR00205">
    <property type="entry name" value="CADHERIN"/>
</dbReference>